<protein>
    <submittedName>
        <fullName evidence="1">Uncharacterized protein</fullName>
    </submittedName>
</protein>
<reference evidence="1" key="1">
    <citation type="submission" date="2014-05" db="EMBL/GenBank/DDBJ databases">
        <title>The transcriptome of the halophilic microalga Tetraselmis sp. GSL018 isolated from the Great Salt Lake, Utah.</title>
        <authorList>
            <person name="Jinkerson R.E."/>
            <person name="D'Adamo S."/>
            <person name="Posewitz M.C."/>
        </authorList>
    </citation>
    <scope>NUCLEOTIDE SEQUENCE</scope>
    <source>
        <strain evidence="1">GSL018</strain>
    </source>
</reference>
<accession>A0A061SJF2</accession>
<sequence>KTYYELINLGCDPTYPETSWAKNIGNKSYLKFEFESSVK</sequence>
<feature type="non-terminal residue" evidence="1">
    <location>
        <position position="1"/>
    </location>
</feature>
<dbReference type="AlphaFoldDB" id="A0A061SJF2"/>
<evidence type="ECO:0000313" key="1">
    <source>
        <dbReference type="EMBL" id="JAC83139.1"/>
    </source>
</evidence>
<dbReference type="EMBL" id="GBEZ01001874">
    <property type="protein sequence ID" value="JAC83139.1"/>
    <property type="molecule type" value="Transcribed_RNA"/>
</dbReference>
<organism evidence="1">
    <name type="scientific">Tetraselmis sp. GSL018</name>
    <dbReference type="NCBI Taxonomy" id="582737"/>
    <lineage>
        <taxon>Eukaryota</taxon>
        <taxon>Viridiplantae</taxon>
        <taxon>Chlorophyta</taxon>
        <taxon>core chlorophytes</taxon>
        <taxon>Chlorodendrophyceae</taxon>
        <taxon>Chlorodendrales</taxon>
        <taxon>Chlorodendraceae</taxon>
        <taxon>Tetraselmis</taxon>
    </lineage>
</organism>
<name>A0A061SJF2_9CHLO</name>
<proteinExistence type="predicted"/>
<gene>
    <name evidence="1" type="ORF">TSPGSL018_4082</name>
</gene>